<evidence type="ECO:0000313" key="2">
    <source>
        <dbReference type="Proteomes" id="UP001217089"/>
    </source>
</evidence>
<name>A0ABQ9E8F4_TEGGR</name>
<accession>A0ABQ9E8F4</accession>
<reference evidence="1 2" key="1">
    <citation type="submission" date="2022-12" db="EMBL/GenBank/DDBJ databases">
        <title>Chromosome-level genome of Tegillarca granosa.</title>
        <authorList>
            <person name="Kim J."/>
        </authorList>
    </citation>
    <scope>NUCLEOTIDE SEQUENCE [LARGE SCALE GENOMIC DNA]</scope>
    <source>
        <strain evidence="1">Teg-2019</strain>
        <tissue evidence="1">Adductor muscle</tissue>
    </source>
</reference>
<protein>
    <submittedName>
        <fullName evidence="1">Uncharacterized protein</fullName>
    </submittedName>
</protein>
<sequence length="91" mass="10949">MCCFICTRSLQISEIILFISEITLNFQTTNLKHFPKSHHDIQVTVLFYQTLVKLKFFELRITLYVFSVPQYWYAFNNFIVCKRIFIKLSTL</sequence>
<keyword evidence="2" id="KW-1185">Reference proteome</keyword>
<comment type="caution">
    <text evidence="1">The sequence shown here is derived from an EMBL/GenBank/DDBJ whole genome shotgun (WGS) entry which is preliminary data.</text>
</comment>
<organism evidence="1 2">
    <name type="scientific">Tegillarca granosa</name>
    <name type="common">Malaysian cockle</name>
    <name type="synonym">Anadara granosa</name>
    <dbReference type="NCBI Taxonomy" id="220873"/>
    <lineage>
        <taxon>Eukaryota</taxon>
        <taxon>Metazoa</taxon>
        <taxon>Spiralia</taxon>
        <taxon>Lophotrochozoa</taxon>
        <taxon>Mollusca</taxon>
        <taxon>Bivalvia</taxon>
        <taxon>Autobranchia</taxon>
        <taxon>Pteriomorphia</taxon>
        <taxon>Arcoida</taxon>
        <taxon>Arcoidea</taxon>
        <taxon>Arcidae</taxon>
        <taxon>Tegillarca</taxon>
    </lineage>
</organism>
<dbReference type="Proteomes" id="UP001217089">
    <property type="component" value="Unassembled WGS sequence"/>
</dbReference>
<proteinExistence type="predicted"/>
<gene>
    <name evidence="1" type="ORF">KUTeg_021590</name>
</gene>
<evidence type="ECO:0000313" key="1">
    <source>
        <dbReference type="EMBL" id="KAJ8300071.1"/>
    </source>
</evidence>
<dbReference type="EMBL" id="JARBDR010000919">
    <property type="protein sequence ID" value="KAJ8300071.1"/>
    <property type="molecule type" value="Genomic_DNA"/>
</dbReference>